<dbReference type="SUPFAM" id="SSF101148">
    <property type="entry name" value="Plant invertase/pectin methylesterase inhibitor"/>
    <property type="match status" value="1"/>
</dbReference>
<dbReference type="CDD" id="cd15797">
    <property type="entry name" value="PMEI"/>
    <property type="match status" value="1"/>
</dbReference>
<dbReference type="InterPro" id="IPR006501">
    <property type="entry name" value="Pectinesterase_inhib_dom"/>
</dbReference>
<accession>A0ABD1HPK9</accession>
<gene>
    <name evidence="4" type="ORF">AAHA92_08866</name>
</gene>
<dbReference type="InterPro" id="IPR035513">
    <property type="entry name" value="Invertase/methylesterase_inhib"/>
</dbReference>
<dbReference type="InterPro" id="IPR034086">
    <property type="entry name" value="PMEI_plant"/>
</dbReference>
<evidence type="ECO:0000313" key="5">
    <source>
        <dbReference type="Proteomes" id="UP001567538"/>
    </source>
</evidence>
<reference evidence="4 5" key="1">
    <citation type="submission" date="2024-06" db="EMBL/GenBank/DDBJ databases">
        <title>A chromosome level genome sequence of Diviner's sage (Salvia divinorum).</title>
        <authorList>
            <person name="Ford S.A."/>
            <person name="Ro D.-K."/>
            <person name="Ness R.W."/>
            <person name="Phillips M.A."/>
        </authorList>
    </citation>
    <scope>NUCLEOTIDE SEQUENCE [LARGE SCALE GENOMIC DNA]</scope>
    <source>
        <strain evidence="4">SAF-2024a</strain>
        <tissue evidence="4">Leaf</tissue>
    </source>
</reference>
<dbReference type="PANTHER" id="PTHR31080">
    <property type="entry name" value="PECTINESTERASE INHIBITOR-LIKE"/>
    <property type="match status" value="1"/>
</dbReference>
<dbReference type="Pfam" id="PF04043">
    <property type="entry name" value="PMEI"/>
    <property type="match status" value="1"/>
</dbReference>
<feature type="domain" description="Pectinesterase inhibitor" evidence="3">
    <location>
        <begin position="17"/>
        <end position="159"/>
    </location>
</feature>
<feature type="signal peptide" evidence="2">
    <location>
        <begin position="1"/>
        <end position="19"/>
    </location>
</feature>
<dbReference type="Gene3D" id="1.20.140.40">
    <property type="entry name" value="Invertase/pectin methylesterase inhibitor family protein"/>
    <property type="match status" value="1"/>
</dbReference>
<evidence type="ECO:0000256" key="2">
    <source>
        <dbReference type="SAM" id="SignalP"/>
    </source>
</evidence>
<feature type="chain" id="PRO_5044842160" description="Pectinesterase inhibitor domain-containing protein" evidence="2">
    <location>
        <begin position="20"/>
        <end position="163"/>
    </location>
</feature>
<dbReference type="InterPro" id="IPR051955">
    <property type="entry name" value="PME_Inhibitor"/>
</dbReference>
<dbReference type="SMART" id="SM00856">
    <property type="entry name" value="PMEI"/>
    <property type="match status" value="1"/>
</dbReference>
<keyword evidence="1 2" id="KW-0732">Signal</keyword>
<name>A0ABD1HPK9_SALDI</name>
<dbReference type="PANTHER" id="PTHR31080:SF248">
    <property type="entry name" value="PECTINESTERASE INHIBITOR-LIKE"/>
    <property type="match status" value="1"/>
</dbReference>
<dbReference type="EMBL" id="JBEAFC010000004">
    <property type="protein sequence ID" value="KAL1558391.1"/>
    <property type="molecule type" value="Genomic_DNA"/>
</dbReference>
<protein>
    <recommendedName>
        <fullName evidence="3">Pectinesterase inhibitor domain-containing protein</fullName>
    </recommendedName>
</protein>
<keyword evidence="5" id="KW-1185">Reference proteome</keyword>
<evidence type="ECO:0000313" key="4">
    <source>
        <dbReference type="EMBL" id="KAL1558391.1"/>
    </source>
</evidence>
<organism evidence="4 5">
    <name type="scientific">Salvia divinorum</name>
    <name type="common">Maria pastora</name>
    <name type="synonym">Diviner's sage</name>
    <dbReference type="NCBI Taxonomy" id="28513"/>
    <lineage>
        <taxon>Eukaryota</taxon>
        <taxon>Viridiplantae</taxon>
        <taxon>Streptophyta</taxon>
        <taxon>Embryophyta</taxon>
        <taxon>Tracheophyta</taxon>
        <taxon>Spermatophyta</taxon>
        <taxon>Magnoliopsida</taxon>
        <taxon>eudicotyledons</taxon>
        <taxon>Gunneridae</taxon>
        <taxon>Pentapetalae</taxon>
        <taxon>asterids</taxon>
        <taxon>lamiids</taxon>
        <taxon>Lamiales</taxon>
        <taxon>Lamiaceae</taxon>
        <taxon>Nepetoideae</taxon>
        <taxon>Mentheae</taxon>
        <taxon>Salviinae</taxon>
        <taxon>Salvia</taxon>
        <taxon>Salvia subgen. Calosphace</taxon>
    </lineage>
</organism>
<dbReference type="Proteomes" id="UP001567538">
    <property type="component" value="Unassembled WGS sequence"/>
</dbReference>
<comment type="caution">
    <text evidence="4">The sequence shown here is derived from an EMBL/GenBank/DDBJ whole genome shotgun (WGS) entry which is preliminary data.</text>
</comment>
<dbReference type="AlphaFoldDB" id="A0ABD1HPK9"/>
<sequence>MSYSAIIFVSLALLSQCHADTIDSLCSKSNNPTLCNQVLRADSRSQGADARGFAEIALDNSLSATQASINVAKSVSNAGNKEKIDTCIENFDDAVFNLQEAKPLLRSRDRPDISTIQTKGSAALTDVDTCSEEFGANEPARLKQATDKAYTFIQLLLIIANTF</sequence>
<evidence type="ECO:0000256" key="1">
    <source>
        <dbReference type="ARBA" id="ARBA00022729"/>
    </source>
</evidence>
<proteinExistence type="predicted"/>
<evidence type="ECO:0000259" key="3">
    <source>
        <dbReference type="SMART" id="SM00856"/>
    </source>
</evidence>
<dbReference type="NCBIfam" id="TIGR01614">
    <property type="entry name" value="PME_inhib"/>
    <property type="match status" value="1"/>
</dbReference>